<dbReference type="Pfam" id="PF19576">
    <property type="entry name" value="Acyltransf_2"/>
    <property type="match status" value="1"/>
</dbReference>
<comment type="catalytic activity">
    <reaction evidence="10">
        <text>a (3R)-hydroxyacyl-[ACP] + L-ornithine = a lyso-ornithine lipid + holo-[ACP] + H(+)</text>
        <dbReference type="Rhea" id="RHEA:20633"/>
        <dbReference type="Rhea" id="RHEA-COMP:9685"/>
        <dbReference type="Rhea" id="RHEA-COMP:9945"/>
        <dbReference type="ChEBI" id="CHEBI:15378"/>
        <dbReference type="ChEBI" id="CHEBI:46911"/>
        <dbReference type="ChEBI" id="CHEBI:64479"/>
        <dbReference type="ChEBI" id="CHEBI:78827"/>
        <dbReference type="ChEBI" id="CHEBI:138482"/>
        <dbReference type="EC" id="2.3.2.30"/>
    </reaction>
    <physiologicalReaction direction="left-to-right" evidence="10">
        <dbReference type="Rhea" id="RHEA:20634"/>
    </physiologicalReaction>
</comment>
<name>A0ABY9ECE0_9GAMM</name>
<dbReference type="SUPFAM" id="SSF69593">
    <property type="entry name" value="Glycerol-3-phosphate (1)-acyltransferase"/>
    <property type="match status" value="1"/>
</dbReference>
<dbReference type="RefSeq" id="WP_301417237.1">
    <property type="nucleotide sequence ID" value="NZ_CP098023.1"/>
</dbReference>
<sequence>MIRVEHLLQKNAWYSAAPQKPTRKLVSATLKKICCEERIVEFGRRYPHLGGIDFIRQLFTDLDFRYGLDPSELERVPADGPLVIVANHPLGSLDGLALIDMVSRVRRDVRAVASRLLWSLKPLRPFFLPVDNFHGRTHRADVQGIYDHLGQGGAILFFPAGEVSRLTPKGVRDGRWNPGFARIAEKAGAPILPVQVLGRNSWWFYGLSTLNKPISTLWLVREMFKQASRSIEVRIGHPLEAEHCCSWPLTPRAKAALWRKHVYQLHRSPPPLGPELIAAAEPQAQVMKRIAPCEVLARQGDLSVHLYRQQADCPVMRELARVREVAFRAVGEGTGQSRDWDAFDAHYDHLLLWDSGRRRIAGAYRLASTEALAEDEIYSSTLFNYAHPPRESLPGSAELGRSFLLPEYWRGCGLDLLWTAIGQWVMRKQVRYLFGPVSMPGTFSVRAKSAIVRYFSHYFAPERPLGDARLPFPWDREPLPELTGDSLADLRQLKQVLREEGVMLPPLFKKYAALTQPGGTSFHAFNIDPGFCDAVDGLVVVDLSLADKKFAKRYLSGMVSATTPAPDIGPASK</sequence>
<evidence type="ECO:0000256" key="6">
    <source>
        <dbReference type="ARBA" id="ARBA00038095"/>
    </source>
</evidence>
<gene>
    <name evidence="12" type="ORF">M8T91_04500</name>
</gene>
<dbReference type="InterPro" id="IPR016181">
    <property type="entry name" value="Acyl_CoA_acyltransferase"/>
</dbReference>
<dbReference type="InterPro" id="IPR002123">
    <property type="entry name" value="Plipid/glycerol_acylTrfase"/>
</dbReference>
<dbReference type="PANTHER" id="PTHR37323">
    <property type="entry name" value="GCN5-RELATED N-ACETYLTRANSFERASE"/>
    <property type="match status" value="1"/>
</dbReference>
<accession>A0ABY9ECE0</accession>
<evidence type="ECO:0000256" key="5">
    <source>
        <dbReference type="ARBA" id="ARBA00023315"/>
    </source>
</evidence>
<evidence type="ECO:0000256" key="8">
    <source>
        <dbReference type="ARBA" id="ARBA00039866"/>
    </source>
</evidence>
<comment type="function">
    <text evidence="9">Catalyzes the first step in the biosynthesis of ornithine lipids, which are phosphorus-free membrane lipids. Catalyzes the 3-hydroxyacyl-acyl carrier protein-dependent acylation of ornithine to form lyso-ornithine lipid (LOL).</text>
</comment>
<evidence type="ECO:0000313" key="13">
    <source>
        <dbReference type="Proteomes" id="UP001321520"/>
    </source>
</evidence>
<dbReference type="EC" id="2.3.2.30" evidence="7"/>
<evidence type="ECO:0000256" key="7">
    <source>
        <dbReference type="ARBA" id="ARBA00039058"/>
    </source>
</evidence>
<evidence type="ECO:0000256" key="4">
    <source>
        <dbReference type="ARBA" id="ARBA00023098"/>
    </source>
</evidence>
<proteinExistence type="inferred from homology"/>
<evidence type="ECO:0000259" key="11">
    <source>
        <dbReference type="SMART" id="SM00563"/>
    </source>
</evidence>
<dbReference type="CDD" id="cd07986">
    <property type="entry name" value="LPLAT_ACT14924-like"/>
    <property type="match status" value="1"/>
</dbReference>
<dbReference type="Gene3D" id="3.40.630.30">
    <property type="match status" value="1"/>
</dbReference>
<keyword evidence="3" id="KW-0808">Transferase</keyword>
<evidence type="ECO:0000256" key="9">
    <source>
        <dbReference type="ARBA" id="ARBA00045724"/>
    </source>
</evidence>
<reference evidence="12 13" key="1">
    <citation type="submission" date="2022-05" db="EMBL/GenBank/DDBJ databases">
        <title>Microbulbifer sp. nov., isolated from sponge.</title>
        <authorList>
            <person name="Gao L."/>
        </authorList>
    </citation>
    <scope>NUCLEOTIDE SEQUENCE [LARGE SCALE GENOMIC DNA]</scope>
    <source>
        <strain evidence="12 13">MI-G</strain>
    </source>
</reference>
<keyword evidence="2" id="KW-0444">Lipid biosynthesis</keyword>
<organism evidence="12 13">
    <name type="scientific">Microbulbifer spongiae</name>
    <dbReference type="NCBI Taxonomy" id="2944933"/>
    <lineage>
        <taxon>Bacteria</taxon>
        <taxon>Pseudomonadati</taxon>
        <taxon>Pseudomonadota</taxon>
        <taxon>Gammaproteobacteria</taxon>
        <taxon>Cellvibrionales</taxon>
        <taxon>Microbulbiferaceae</taxon>
        <taxon>Microbulbifer</taxon>
    </lineage>
</organism>
<comment type="pathway">
    <text evidence="1">Lipid metabolism.</text>
</comment>
<feature type="domain" description="Phospholipid/glycerol acyltransferase" evidence="11">
    <location>
        <begin position="82"/>
        <end position="199"/>
    </location>
</feature>
<dbReference type="Proteomes" id="UP001321520">
    <property type="component" value="Chromosome"/>
</dbReference>
<dbReference type="PANTHER" id="PTHR37323:SF1">
    <property type="entry name" value="L-ORNITHINE N(ALPHA)-ACYLTRANSFERASE"/>
    <property type="match status" value="1"/>
</dbReference>
<evidence type="ECO:0000256" key="3">
    <source>
        <dbReference type="ARBA" id="ARBA00022679"/>
    </source>
</evidence>
<dbReference type="SUPFAM" id="SSF55729">
    <property type="entry name" value="Acyl-CoA N-acyltransferases (Nat)"/>
    <property type="match status" value="1"/>
</dbReference>
<dbReference type="EMBL" id="CP098023">
    <property type="protein sequence ID" value="WKD50694.1"/>
    <property type="molecule type" value="Genomic_DNA"/>
</dbReference>
<evidence type="ECO:0000313" key="12">
    <source>
        <dbReference type="EMBL" id="WKD50694.1"/>
    </source>
</evidence>
<dbReference type="Pfam" id="PF13444">
    <property type="entry name" value="Acetyltransf_5"/>
    <property type="match status" value="1"/>
</dbReference>
<keyword evidence="13" id="KW-1185">Reference proteome</keyword>
<protein>
    <recommendedName>
        <fullName evidence="8">L-ornithine N(alpha)-acyltransferase</fullName>
        <ecNumber evidence="7">2.3.2.30</ecNumber>
    </recommendedName>
</protein>
<dbReference type="SMART" id="SM00563">
    <property type="entry name" value="PlsC"/>
    <property type="match status" value="1"/>
</dbReference>
<evidence type="ECO:0000256" key="10">
    <source>
        <dbReference type="ARBA" id="ARBA00047785"/>
    </source>
</evidence>
<dbReference type="GO" id="GO:0016746">
    <property type="term" value="F:acyltransferase activity"/>
    <property type="evidence" value="ECO:0007669"/>
    <property type="project" value="UniProtKB-KW"/>
</dbReference>
<comment type="similarity">
    <text evidence="6">Belongs to the acetyltransferase family. OlsB subfamily.</text>
</comment>
<dbReference type="InterPro" id="IPR052351">
    <property type="entry name" value="Ornithine_N-alpha-AT"/>
</dbReference>
<dbReference type="InterPro" id="IPR045746">
    <property type="entry name" value="ACT14924-like_Acyltransf_dom"/>
</dbReference>
<evidence type="ECO:0000256" key="1">
    <source>
        <dbReference type="ARBA" id="ARBA00005189"/>
    </source>
</evidence>
<keyword evidence="4" id="KW-0443">Lipid metabolism</keyword>
<evidence type="ECO:0000256" key="2">
    <source>
        <dbReference type="ARBA" id="ARBA00022516"/>
    </source>
</evidence>
<keyword evidence="5 12" id="KW-0012">Acyltransferase</keyword>